<sequence length="221" mass="25481">MNRAAILDFLRGLAANNNKPWMDEHRAEYHQARAVFKELVAEVLQGVQRFEPALQTLTAGETMYRINKNDRFQQGQEPYKRHMGAGLKAEGRHSRWAGYFLTLEPGNSWLGAGKWQPDAASLQRIRQEIHYSSEAFHALRQYPEFVRHFPDGLEGDRLQRPPKGYDKNDPDIEWLKMKSFLVSRPISDAELLQPNFVEKAVESLHIAQPLVQFLNQAIGEE</sequence>
<dbReference type="AlphaFoldDB" id="A0A8T9SV93"/>
<name>A0A8T9SV93_9BACT</name>
<dbReference type="KEGG" id="haei:MUN82_01655"/>
<dbReference type="PIRSF" id="PIRSF028451">
    <property type="entry name" value="UCP028451"/>
    <property type="match status" value="1"/>
</dbReference>
<reference evidence="1 2" key="1">
    <citation type="submission" date="2022-04" db="EMBL/GenBank/DDBJ databases">
        <title>Hymenobacter sp. isolated from the air.</title>
        <authorList>
            <person name="Won M."/>
            <person name="Lee C.-M."/>
            <person name="Woen H.-Y."/>
            <person name="Kwon S.-W."/>
        </authorList>
    </citation>
    <scope>NUCLEOTIDE SEQUENCE [LARGE SCALE GENOMIC DNA]</scope>
    <source>
        <strain evidence="2">5413 J-13</strain>
    </source>
</reference>
<protein>
    <submittedName>
        <fullName evidence="1">DUF2461 domain-containing protein</fullName>
    </submittedName>
</protein>
<dbReference type="NCBIfam" id="TIGR02453">
    <property type="entry name" value="TIGR02453 family protein"/>
    <property type="match status" value="1"/>
</dbReference>
<dbReference type="Proteomes" id="UP000829925">
    <property type="component" value="Chromosome"/>
</dbReference>
<dbReference type="PANTHER" id="PTHR36452:SF1">
    <property type="entry name" value="DUF2461 DOMAIN-CONTAINING PROTEIN"/>
    <property type="match status" value="1"/>
</dbReference>
<dbReference type="PANTHER" id="PTHR36452">
    <property type="entry name" value="CHROMOSOME 12, WHOLE GENOME SHOTGUN SEQUENCE"/>
    <property type="match status" value="1"/>
</dbReference>
<evidence type="ECO:0000313" key="2">
    <source>
        <dbReference type="Proteomes" id="UP000829925"/>
    </source>
</evidence>
<dbReference type="InterPro" id="IPR015996">
    <property type="entry name" value="UCP028451"/>
</dbReference>
<keyword evidence="2" id="KW-1185">Reference proteome</keyword>
<evidence type="ECO:0000313" key="1">
    <source>
        <dbReference type="EMBL" id="UOR05815.1"/>
    </source>
</evidence>
<organism evidence="1 2">
    <name type="scientific">Hymenobacter aerilatus</name>
    <dbReference type="NCBI Taxonomy" id="2932251"/>
    <lineage>
        <taxon>Bacteria</taxon>
        <taxon>Pseudomonadati</taxon>
        <taxon>Bacteroidota</taxon>
        <taxon>Cytophagia</taxon>
        <taxon>Cytophagales</taxon>
        <taxon>Hymenobacteraceae</taxon>
        <taxon>Hymenobacter</taxon>
    </lineage>
</organism>
<proteinExistence type="predicted"/>
<accession>A0A8T9SV93</accession>
<dbReference type="InterPro" id="IPR012808">
    <property type="entry name" value="CHP02453"/>
</dbReference>
<dbReference type="EMBL" id="CP095053">
    <property type="protein sequence ID" value="UOR05815.1"/>
    <property type="molecule type" value="Genomic_DNA"/>
</dbReference>
<dbReference type="Pfam" id="PF09365">
    <property type="entry name" value="DUF2461"/>
    <property type="match status" value="1"/>
</dbReference>
<gene>
    <name evidence="1" type="ORF">MUN82_01655</name>
</gene>
<dbReference type="RefSeq" id="WP_245094328.1">
    <property type="nucleotide sequence ID" value="NZ_CP095053.1"/>
</dbReference>